<evidence type="ECO:0000313" key="3">
    <source>
        <dbReference type="Proteomes" id="UP000010472"/>
    </source>
</evidence>
<dbReference type="InterPro" id="IPR045794">
    <property type="entry name" value="Trypco1"/>
</dbReference>
<dbReference type="AlphaFoldDB" id="K9W3T9"/>
<dbReference type="OrthoDB" id="428612at2"/>
<dbReference type="HOGENOM" id="CLU_164609_0_0_3"/>
<dbReference type="RefSeq" id="WP_015204191.1">
    <property type="nucleotide sequence ID" value="NC_019753.1"/>
</dbReference>
<dbReference type="PATRIC" id="fig|1173022.3.peg.3517"/>
<dbReference type="KEGG" id="cep:Cri9333_3254"/>
<evidence type="ECO:0000259" key="1">
    <source>
        <dbReference type="Pfam" id="PF19493"/>
    </source>
</evidence>
<proteinExistence type="predicted"/>
<gene>
    <name evidence="2" type="ORF">Cri9333_3254</name>
</gene>
<dbReference type="EMBL" id="CP003620">
    <property type="protein sequence ID" value="AFZ14085.1"/>
    <property type="molecule type" value="Genomic_DNA"/>
</dbReference>
<evidence type="ECO:0000313" key="2">
    <source>
        <dbReference type="EMBL" id="AFZ14085.1"/>
    </source>
</evidence>
<dbReference type="eggNOG" id="ENOG50330QU">
    <property type="taxonomic scope" value="Bacteria"/>
</dbReference>
<reference evidence="2 3" key="1">
    <citation type="submission" date="2012-06" db="EMBL/GenBank/DDBJ databases">
        <title>Finished chromosome of genome of Crinalium epipsammum PCC 9333.</title>
        <authorList>
            <consortium name="US DOE Joint Genome Institute"/>
            <person name="Gugger M."/>
            <person name="Coursin T."/>
            <person name="Rippka R."/>
            <person name="Tandeau De Marsac N."/>
            <person name="Huntemann M."/>
            <person name="Wei C.-L."/>
            <person name="Han J."/>
            <person name="Detter J.C."/>
            <person name="Han C."/>
            <person name="Tapia R."/>
            <person name="Davenport K."/>
            <person name="Daligault H."/>
            <person name="Erkkila T."/>
            <person name="Gu W."/>
            <person name="Munk A.C.C."/>
            <person name="Teshima H."/>
            <person name="Xu Y."/>
            <person name="Chain P."/>
            <person name="Chen A."/>
            <person name="Krypides N."/>
            <person name="Mavromatis K."/>
            <person name="Markowitz V."/>
            <person name="Szeto E."/>
            <person name="Ivanova N."/>
            <person name="Mikhailova N."/>
            <person name="Ovchinnikova G."/>
            <person name="Pagani I."/>
            <person name="Pati A."/>
            <person name="Goodwin L."/>
            <person name="Peters L."/>
            <person name="Pitluck S."/>
            <person name="Woyke T."/>
            <person name="Kerfeld C."/>
        </authorList>
    </citation>
    <scope>NUCLEOTIDE SEQUENCE [LARGE SCALE GENOMIC DNA]</scope>
    <source>
        <strain evidence="2 3">PCC 9333</strain>
    </source>
</reference>
<protein>
    <recommendedName>
        <fullName evidence="1">Trypsin-co-occurring domain-containing protein</fullName>
    </recommendedName>
</protein>
<name>K9W3T9_9CYAN</name>
<sequence>MSEVQRLVIEENGEVYEIFVEIKEDPTLATPNAPSNQRPGEMGIADDALVKMQQARTMIRGYTMYVLGAFKDFGAAKVEEVSLKFGLKFGAKAGIPYITEGSSDCNLEISVKCTFPEKDDSLGRQGSNKS</sequence>
<keyword evidence="3" id="KW-1185">Reference proteome</keyword>
<dbReference type="Proteomes" id="UP000010472">
    <property type="component" value="Chromosome"/>
</dbReference>
<organism evidence="2 3">
    <name type="scientific">Crinalium epipsammum PCC 9333</name>
    <dbReference type="NCBI Taxonomy" id="1173022"/>
    <lineage>
        <taxon>Bacteria</taxon>
        <taxon>Bacillati</taxon>
        <taxon>Cyanobacteriota</taxon>
        <taxon>Cyanophyceae</taxon>
        <taxon>Gomontiellales</taxon>
        <taxon>Gomontiellaceae</taxon>
        <taxon>Crinalium</taxon>
    </lineage>
</organism>
<dbReference type="Pfam" id="PF19493">
    <property type="entry name" value="Trypco1"/>
    <property type="match status" value="1"/>
</dbReference>
<feature type="domain" description="Trypsin-co-occurring" evidence="1">
    <location>
        <begin position="17"/>
        <end position="114"/>
    </location>
</feature>
<accession>K9W3T9</accession>
<dbReference type="STRING" id="1173022.Cri9333_3254"/>
<dbReference type="NCBIfam" id="NF041216">
    <property type="entry name" value="CU044_2847_fam"/>
    <property type="match status" value="1"/>
</dbReference>